<keyword evidence="3" id="KW-0012">Acyltransferase</keyword>
<dbReference type="Proteomes" id="UP000593562">
    <property type="component" value="Unassembled WGS sequence"/>
</dbReference>
<sequence>MHTHLWLSQRERTPTRFEALSGFIWKCSMAASRAPSAGSPPKPSVVLQTVNLRPQTKPPISDTCIGNLFWGAISIANLAADEAELELSKLVNILSEGILPYDKSTTLLCKGKKGFELFLNN</sequence>
<dbReference type="GO" id="GO:0016746">
    <property type="term" value="F:acyltransferase activity"/>
    <property type="evidence" value="ECO:0007669"/>
    <property type="project" value="UniProtKB-KW"/>
</dbReference>
<name>A0A7J7C5R0_TRIWF</name>
<comment type="similarity">
    <text evidence="1">Belongs to the plant acyltransferase family.</text>
</comment>
<reference evidence="4 5" key="1">
    <citation type="journal article" date="2020" name="Nat. Commun.">
        <title>Genome of Tripterygium wilfordii and identification of cytochrome P450 involved in triptolide biosynthesis.</title>
        <authorList>
            <person name="Tu L."/>
            <person name="Su P."/>
            <person name="Zhang Z."/>
            <person name="Gao L."/>
            <person name="Wang J."/>
            <person name="Hu T."/>
            <person name="Zhou J."/>
            <person name="Zhang Y."/>
            <person name="Zhao Y."/>
            <person name="Liu Y."/>
            <person name="Song Y."/>
            <person name="Tong Y."/>
            <person name="Lu Y."/>
            <person name="Yang J."/>
            <person name="Xu C."/>
            <person name="Jia M."/>
            <person name="Peters R.J."/>
            <person name="Huang L."/>
            <person name="Gao W."/>
        </authorList>
    </citation>
    <scope>NUCLEOTIDE SEQUENCE [LARGE SCALE GENOMIC DNA]</scope>
    <source>
        <strain evidence="5">cv. XIE 37</strain>
        <tissue evidence="4">Leaf</tissue>
    </source>
</reference>
<gene>
    <name evidence="4" type="ORF">HS088_TW21G01640</name>
</gene>
<organism evidence="4 5">
    <name type="scientific">Tripterygium wilfordii</name>
    <name type="common">Thunder God vine</name>
    <dbReference type="NCBI Taxonomy" id="458696"/>
    <lineage>
        <taxon>Eukaryota</taxon>
        <taxon>Viridiplantae</taxon>
        <taxon>Streptophyta</taxon>
        <taxon>Embryophyta</taxon>
        <taxon>Tracheophyta</taxon>
        <taxon>Spermatophyta</taxon>
        <taxon>Magnoliopsida</taxon>
        <taxon>eudicotyledons</taxon>
        <taxon>Gunneridae</taxon>
        <taxon>Pentapetalae</taxon>
        <taxon>rosids</taxon>
        <taxon>fabids</taxon>
        <taxon>Celastrales</taxon>
        <taxon>Celastraceae</taxon>
        <taxon>Tripterygium</taxon>
    </lineage>
</organism>
<keyword evidence="2" id="KW-0808">Transferase</keyword>
<proteinExistence type="inferred from homology"/>
<evidence type="ECO:0000256" key="3">
    <source>
        <dbReference type="ARBA" id="ARBA00023315"/>
    </source>
</evidence>
<comment type="caution">
    <text evidence="4">The sequence shown here is derived from an EMBL/GenBank/DDBJ whole genome shotgun (WGS) entry which is preliminary data.</text>
</comment>
<dbReference type="Pfam" id="PF02458">
    <property type="entry name" value="Transferase"/>
    <property type="match status" value="1"/>
</dbReference>
<evidence type="ECO:0000256" key="2">
    <source>
        <dbReference type="ARBA" id="ARBA00022679"/>
    </source>
</evidence>
<dbReference type="InParanoid" id="A0A7J7C5R0"/>
<keyword evidence="5" id="KW-1185">Reference proteome</keyword>
<dbReference type="EMBL" id="JAAARO010000021">
    <property type="protein sequence ID" value="KAF5729474.1"/>
    <property type="molecule type" value="Genomic_DNA"/>
</dbReference>
<dbReference type="InterPro" id="IPR023213">
    <property type="entry name" value="CAT-like_dom_sf"/>
</dbReference>
<dbReference type="PANTHER" id="PTHR31623">
    <property type="entry name" value="F21J9.9"/>
    <property type="match status" value="1"/>
</dbReference>
<dbReference type="PANTHER" id="PTHR31623:SF20">
    <property type="entry name" value="VINORINE SYNTHASE-LIKE"/>
    <property type="match status" value="1"/>
</dbReference>
<evidence type="ECO:0000313" key="5">
    <source>
        <dbReference type="Proteomes" id="UP000593562"/>
    </source>
</evidence>
<protein>
    <submittedName>
        <fullName evidence="4">Vinorine synthase-like</fullName>
    </submittedName>
</protein>
<dbReference type="AlphaFoldDB" id="A0A7J7C5R0"/>
<evidence type="ECO:0000313" key="4">
    <source>
        <dbReference type="EMBL" id="KAF5729474.1"/>
    </source>
</evidence>
<dbReference type="Gene3D" id="3.30.559.10">
    <property type="entry name" value="Chloramphenicol acetyltransferase-like domain"/>
    <property type="match status" value="1"/>
</dbReference>
<evidence type="ECO:0000256" key="1">
    <source>
        <dbReference type="ARBA" id="ARBA00009861"/>
    </source>
</evidence>
<accession>A0A7J7C5R0</accession>